<accession>A0A512H9H8</accession>
<gene>
    <name evidence="1" type="ORF">ROR02_22400</name>
</gene>
<dbReference type="OrthoDB" id="283783at2"/>
<dbReference type="AlphaFoldDB" id="A0A512H9H8"/>
<evidence type="ECO:0000313" key="2">
    <source>
        <dbReference type="Proteomes" id="UP000321567"/>
    </source>
</evidence>
<dbReference type="Pfam" id="PF14103">
    <property type="entry name" value="DUF4276"/>
    <property type="match status" value="1"/>
</dbReference>
<keyword evidence="2" id="KW-1185">Reference proteome</keyword>
<dbReference type="Proteomes" id="UP000321567">
    <property type="component" value="Unassembled WGS sequence"/>
</dbReference>
<name>A0A512H9H8_9PROT</name>
<protein>
    <recommendedName>
        <fullName evidence="3">DUF4276 family protein</fullName>
    </recommendedName>
</protein>
<sequence>MNHLVILVEEESMQILLRDILLPRLVEDADQWITVVRHRGKTDLRKQIPVRLRSRWPEGTRFMILHDQDQAECRALKAELLALCREAGRPETLVRIVCHELESWYLGDLEAVGRALGQESLGQRAAQEKFREPDRLANAKQEMERLFLDHGPQGYKPRSGARAIGPHMDPARNRSHSFQVFIRGVVALAAERRV</sequence>
<organism evidence="1 2">
    <name type="scientific">Pararhodospirillum oryzae</name>
    <dbReference type="NCBI Taxonomy" id="478448"/>
    <lineage>
        <taxon>Bacteria</taxon>
        <taxon>Pseudomonadati</taxon>
        <taxon>Pseudomonadota</taxon>
        <taxon>Alphaproteobacteria</taxon>
        <taxon>Rhodospirillales</taxon>
        <taxon>Rhodospirillaceae</taxon>
        <taxon>Pararhodospirillum</taxon>
    </lineage>
</organism>
<evidence type="ECO:0008006" key="3">
    <source>
        <dbReference type="Google" id="ProtNLM"/>
    </source>
</evidence>
<dbReference type="EMBL" id="BJZO01000061">
    <property type="protein sequence ID" value="GEO82109.1"/>
    <property type="molecule type" value="Genomic_DNA"/>
</dbReference>
<dbReference type="InterPro" id="IPR025455">
    <property type="entry name" value="DUF4276"/>
</dbReference>
<reference evidence="1 2" key="1">
    <citation type="submission" date="2019-07" db="EMBL/GenBank/DDBJ databases">
        <title>Whole genome shotgun sequence of Rhodospirillum oryzae NBRC 107573.</title>
        <authorList>
            <person name="Hosoyama A."/>
            <person name="Uohara A."/>
            <person name="Ohji S."/>
            <person name="Ichikawa N."/>
        </authorList>
    </citation>
    <scope>NUCLEOTIDE SEQUENCE [LARGE SCALE GENOMIC DNA]</scope>
    <source>
        <strain evidence="1 2">NBRC 107573</strain>
    </source>
</reference>
<proteinExistence type="predicted"/>
<comment type="caution">
    <text evidence="1">The sequence shown here is derived from an EMBL/GenBank/DDBJ whole genome shotgun (WGS) entry which is preliminary data.</text>
</comment>
<evidence type="ECO:0000313" key="1">
    <source>
        <dbReference type="EMBL" id="GEO82109.1"/>
    </source>
</evidence>